<evidence type="ECO:0000256" key="2">
    <source>
        <dbReference type="ARBA" id="ARBA00022908"/>
    </source>
</evidence>
<dbReference type="Pfam" id="PF14659">
    <property type="entry name" value="Phage_int_SAM_3"/>
    <property type="match status" value="1"/>
</dbReference>
<keyword evidence="3 5" id="KW-0238">DNA-binding</keyword>
<proteinExistence type="inferred from homology"/>
<dbReference type="PROSITE" id="PS51900">
    <property type="entry name" value="CB"/>
    <property type="match status" value="1"/>
</dbReference>
<dbReference type="GO" id="GO:0003677">
    <property type="term" value="F:DNA binding"/>
    <property type="evidence" value="ECO:0007669"/>
    <property type="project" value="UniProtKB-UniRule"/>
</dbReference>
<dbReference type="CDD" id="cd01189">
    <property type="entry name" value="INT_ICEBs1_C_like"/>
    <property type="match status" value="1"/>
</dbReference>
<sequence length="383" mass="44805">MWIEELSNGKYKYFERYKDPYTEKWRKVSVTLESGSNRAKKEAQKLLNKKIDSKLEKLKTTDALFTTVFEEWLPIYKETVKKSSLHSTLATIKRIRKDFALEVPISNITPKYIQNYITSNEEWTYSQKYRIKSLLNVFFDYAVSLEIIENNPARKIVLNKPRKTAEELEAIENKYLEPDELNRLLKEFYRKPITYRYGLLSEFMTLNGCRIGEAAALKLKNYHKENKTIDIHGTLTKYDDNPTTPKTTASYRTVYLTDREVEILDEIISMNQLQEETNPKWKKSDFIFVTNTGNSVQSSVFAKSLQRANERLQKPIAKHISSHIFRHTMISMLAEYNIPLKAIMDRVGHSDSETTTKIYTHVTKNMKNKAVEVLNHIANSRQS</sequence>
<dbReference type="RefSeq" id="WP_166043003.1">
    <property type="nucleotide sequence ID" value="NZ_CP046919.1"/>
</dbReference>
<dbReference type="GO" id="GO:0015074">
    <property type="term" value="P:DNA integration"/>
    <property type="evidence" value="ECO:0007669"/>
    <property type="project" value="UniProtKB-KW"/>
</dbReference>
<keyword evidence="4" id="KW-0233">DNA recombination</keyword>
<dbReference type="InterPro" id="IPR013762">
    <property type="entry name" value="Integrase-like_cat_sf"/>
</dbReference>
<dbReference type="InterPro" id="IPR050090">
    <property type="entry name" value="Tyrosine_recombinase_XerCD"/>
</dbReference>
<dbReference type="GO" id="GO:0006310">
    <property type="term" value="P:DNA recombination"/>
    <property type="evidence" value="ECO:0007669"/>
    <property type="project" value="UniProtKB-KW"/>
</dbReference>
<dbReference type="PANTHER" id="PTHR30349">
    <property type="entry name" value="PHAGE INTEGRASE-RELATED"/>
    <property type="match status" value="1"/>
</dbReference>
<dbReference type="KEGG" id="srum:GPZ88_00915"/>
<dbReference type="InterPro" id="IPR004107">
    <property type="entry name" value="Integrase_SAM-like_N"/>
</dbReference>
<dbReference type="InterPro" id="IPR002104">
    <property type="entry name" value="Integrase_catalytic"/>
</dbReference>
<comment type="similarity">
    <text evidence="1">Belongs to the 'phage' integrase family.</text>
</comment>
<dbReference type="Gene3D" id="1.10.443.10">
    <property type="entry name" value="Intergrase catalytic core"/>
    <property type="match status" value="1"/>
</dbReference>
<dbReference type="EMBL" id="CP046919">
    <property type="protein sequence ID" value="QIM45700.1"/>
    <property type="molecule type" value="Genomic_DNA"/>
</dbReference>
<name>A0A6G8HXY4_9STRE</name>
<accession>A0A6G8HXY4</accession>
<dbReference type="AlphaFoldDB" id="A0A6G8HXY4"/>
<gene>
    <name evidence="8" type="ORF">GPZ88_00915</name>
</gene>
<evidence type="ECO:0000256" key="3">
    <source>
        <dbReference type="ARBA" id="ARBA00023125"/>
    </source>
</evidence>
<dbReference type="Proteomes" id="UP000503166">
    <property type="component" value="Chromosome"/>
</dbReference>
<evidence type="ECO:0000313" key="9">
    <source>
        <dbReference type="Proteomes" id="UP000503166"/>
    </source>
</evidence>
<organism evidence="8 9">
    <name type="scientific">Streptococcus ruminicola</name>
    <dbReference type="NCBI Taxonomy" id="2686210"/>
    <lineage>
        <taxon>Bacteria</taxon>
        <taxon>Bacillati</taxon>
        <taxon>Bacillota</taxon>
        <taxon>Bacilli</taxon>
        <taxon>Lactobacillales</taxon>
        <taxon>Streptococcaceae</taxon>
        <taxon>Streptococcus</taxon>
    </lineage>
</organism>
<evidence type="ECO:0000313" key="8">
    <source>
        <dbReference type="EMBL" id="QIM45700.1"/>
    </source>
</evidence>
<feature type="domain" description="Core-binding (CB)" evidence="7">
    <location>
        <begin position="63"/>
        <end position="143"/>
    </location>
</feature>
<keyword evidence="2" id="KW-0229">DNA integration</keyword>
<feature type="domain" description="Tyr recombinase" evidence="6">
    <location>
        <begin position="171"/>
        <end position="372"/>
    </location>
</feature>
<protein>
    <submittedName>
        <fullName evidence="8">Tyrosine-type recombinase/integrase</fullName>
    </submittedName>
</protein>
<reference evidence="8 9" key="1">
    <citation type="submission" date="2019-12" db="EMBL/GenBank/DDBJ databases">
        <title>Complete genome sequence of Streptococcus sp. CNU G2 isolated frome Bos taurus coreanae.</title>
        <authorList>
            <person name="Park S.Y."/>
            <person name="Kim J.H."/>
            <person name="Seo S.W."/>
        </authorList>
    </citation>
    <scope>NUCLEOTIDE SEQUENCE [LARGE SCALE GENOMIC DNA]</scope>
    <source>
        <strain evidence="8 9">CNU G2</strain>
    </source>
</reference>
<evidence type="ECO:0000256" key="5">
    <source>
        <dbReference type="PROSITE-ProRule" id="PRU01248"/>
    </source>
</evidence>
<evidence type="ECO:0000259" key="6">
    <source>
        <dbReference type="PROSITE" id="PS51898"/>
    </source>
</evidence>
<dbReference type="PANTHER" id="PTHR30349:SF64">
    <property type="entry name" value="PROPHAGE INTEGRASE INTD-RELATED"/>
    <property type="match status" value="1"/>
</dbReference>
<dbReference type="InterPro" id="IPR010998">
    <property type="entry name" value="Integrase_recombinase_N"/>
</dbReference>
<dbReference type="Gene3D" id="1.10.150.130">
    <property type="match status" value="1"/>
</dbReference>
<evidence type="ECO:0000256" key="4">
    <source>
        <dbReference type="ARBA" id="ARBA00023172"/>
    </source>
</evidence>
<dbReference type="InterPro" id="IPR011010">
    <property type="entry name" value="DNA_brk_join_enz"/>
</dbReference>
<evidence type="ECO:0000259" key="7">
    <source>
        <dbReference type="PROSITE" id="PS51900"/>
    </source>
</evidence>
<evidence type="ECO:0000256" key="1">
    <source>
        <dbReference type="ARBA" id="ARBA00008857"/>
    </source>
</evidence>
<dbReference type="SUPFAM" id="SSF56349">
    <property type="entry name" value="DNA breaking-rejoining enzymes"/>
    <property type="match status" value="1"/>
</dbReference>
<dbReference type="Pfam" id="PF00589">
    <property type="entry name" value="Phage_integrase"/>
    <property type="match status" value="1"/>
</dbReference>
<dbReference type="InterPro" id="IPR044068">
    <property type="entry name" value="CB"/>
</dbReference>
<dbReference type="PROSITE" id="PS51898">
    <property type="entry name" value="TYR_RECOMBINASE"/>
    <property type="match status" value="1"/>
</dbReference>